<feature type="compositionally biased region" description="Low complexity" evidence="1">
    <location>
        <begin position="274"/>
        <end position="284"/>
    </location>
</feature>
<dbReference type="RefSeq" id="XP_008438385.1">
    <property type="nucleotide sequence ID" value="XM_008440163.2"/>
</dbReference>
<dbReference type="PANTHER" id="PTHR33095">
    <property type="entry name" value="OS07G0619500 PROTEIN"/>
    <property type="match status" value="1"/>
</dbReference>
<dbReference type="InParanoid" id="A0A1S3AWC1"/>
<dbReference type="OrthoDB" id="666789at2759"/>
<dbReference type="PANTHER" id="PTHR33095:SF23">
    <property type="entry name" value="DUF1645 FAMILY PROTEIN"/>
    <property type="match status" value="1"/>
</dbReference>
<keyword evidence="3" id="KW-1185">Reference proteome</keyword>
<feature type="compositionally biased region" description="Basic and acidic residues" evidence="1">
    <location>
        <begin position="297"/>
        <end position="308"/>
    </location>
</feature>
<feature type="compositionally biased region" description="Basic and acidic residues" evidence="1">
    <location>
        <begin position="143"/>
        <end position="153"/>
    </location>
</feature>
<feature type="compositionally biased region" description="Basic residues" evidence="1">
    <location>
        <begin position="154"/>
        <end position="164"/>
    </location>
</feature>
<dbReference type="Pfam" id="PF07816">
    <property type="entry name" value="DUF1645"/>
    <property type="match status" value="1"/>
</dbReference>
<dbReference type="InterPro" id="IPR012442">
    <property type="entry name" value="DUF1645_plant"/>
</dbReference>
<dbReference type="AlphaFoldDB" id="A0A1S3AWC1"/>
<dbReference type="GeneID" id="103483497"/>
<evidence type="ECO:0000313" key="3">
    <source>
        <dbReference type="Proteomes" id="UP001652600"/>
    </source>
</evidence>
<dbReference type="EnsemblPlants" id="MELO3C002262.2.1">
    <property type="protein sequence ID" value="MELO3C002262.2.1"/>
    <property type="gene ID" value="MELO3C002262.2"/>
</dbReference>
<protein>
    <submittedName>
        <fullName evidence="4">Uncharacterized protein LOC103483497</fullName>
    </submittedName>
</protein>
<gene>
    <name evidence="4" type="primary">LOC103483497</name>
    <name evidence="2" type="synonym">103483497</name>
</gene>
<evidence type="ECO:0000256" key="1">
    <source>
        <dbReference type="SAM" id="MobiDB-lite"/>
    </source>
</evidence>
<dbReference type="eggNOG" id="ENOG502RXG8">
    <property type="taxonomic scope" value="Eukaryota"/>
</dbReference>
<dbReference type="Proteomes" id="UP001652600">
    <property type="component" value="Chromosome 12"/>
</dbReference>
<reference evidence="4" key="2">
    <citation type="submission" date="2025-04" db="UniProtKB">
        <authorList>
            <consortium name="RefSeq"/>
        </authorList>
    </citation>
    <scope>IDENTIFICATION</scope>
</reference>
<proteinExistence type="predicted"/>
<reference evidence="2" key="1">
    <citation type="submission" date="2023-03" db="UniProtKB">
        <authorList>
            <consortium name="EnsemblPlants"/>
        </authorList>
    </citation>
    <scope>IDENTIFICATION</scope>
</reference>
<accession>A0A1S3AWC1</accession>
<sequence>MMQSGEGSLLLSLSPSFSSYSSDRFAEIAARVVEEFRKESDTDPDIFNWKPDSASSLHYGPEPGEFNQIPQILHGGNAETETLDEIADDEFEFAVVPREPEEVTISAEDIFYNGQIRPIYPVFNTNLLLSDSIVDKNNSGNDVDVKHDDENLKKSKPKRVHRPSLGKLMSEERETNSCSSSETEELDGVLPGTYCVWTPKESLERCKKSNSMGSSKRWKLRDLLYRSSSDGKETFVFLSSSKRVEKFAEIPKEKGSTGSGDEKSTGKVKSSRVAAAAAATATATNVSPTATVEGEEEKNSWKEGDRKIQSIPCRQEMGDLFNNVNGMNKNSHQL</sequence>
<evidence type="ECO:0000313" key="4">
    <source>
        <dbReference type="RefSeq" id="XP_008438385.1"/>
    </source>
</evidence>
<dbReference type="Gramene" id="MELO3C002262.2.1">
    <property type="protein sequence ID" value="MELO3C002262.2.1"/>
    <property type="gene ID" value="MELO3C002262.2"/>
</dbReference>
<organism evidence="3 4">
    <name type="scientific">Cucumis melo</name>
    <name type="common">Muskmelon</name>
    <dbReference type="NCBI Taxonomy" id="3656"/>
    <lineage>
        <taxon>Eukaryota</taxon>
        <taxon>Viridiplantae</taxon>
        <taxon>Streptophyta</taxon>
        <taxon>Embryophyta</taxon>
        <taxon>Tracheophyta</taxon>
        <taxon>Spermatophyta</taxon>
        <taxon>Magnoliopsida</taxon>
        <taxon>eudicotyledons</taxon>
        <taxon>Gunneridae</taxon>
        <taxon>Pentapetalae</taxon>
        <taxon>rosids</taxon>
        <taxon>fabids</taxon>
        <taxon>Cucurbitales</taxon>
        <taxon>Cucurbitaceae</taxon>
        <taxon>Benincaseae</taxon>
        <taxon>Cucumis</taxon>
    </lineage>
</organism>
<feature type="region of interest" description="Disordered" evidence="1">
    <location>
        <begin position="252"/>
        <end position="308"/>
    </location>
</feature>
<evidence type="ECO:0000313" key="2">
    <source>
        <dbReference type="EnsemblPlants" id="MELO3C002262.2.1"/>
    </source>
</evidence>
<dbReference type="KEGG" id="cmo:103483497"/>
<feature type="region of interest" description="Disordered" evidence="1">
    <location>
        <begin position="138"/>
        <end position="185"/>
    </location>
</feature>
<name>A0A1S3AWC1_CUCME</name>
<feature type="compositionally biased region" description="Basic and acidic residues" evidence="1">
    <location>
        <begin position="252"/>
        <end position="265"/>
    </location>
</feature>